<feature type="transmembrane region" description="Helical" evidence="7">
    <location>
        <begin position="246"/>
        <end position="264"/>
    </location>
</feature>
<feature type="transmembrane region" description="Helical" evidence="7">
    <location>
        <begin position="128"/>
        <end position="148"/>
    </location>
</feature>
<evidence type="ECO:0000256" key="2">
    <source>
        <dbReference type="ARBA" id="ARBA00008335"/>
    </source>
</evidence>
<dbReference type="Proteomes" id="UP000824056">
    <property type="component" value="Unassembled WGS sequence"/>
</dbReference>
<dbReference type="Gene3D" id="1.20.1250.20">
    <property type="entry name" value="MFS general substrate transporter like domains"/>
    <property type="match status" value="1"/>
</dbReference>
<dbReference type="InterPro" id="IPR011701">
    <property type="entry name" value="MFS"/>
</dbReference>
<gene>
    <name evidence="9" type="ORF">H9809_01175</name>
</gene>
<reference evidence="9" key="2">
    <citation type="submission" date="2021-04" db="EMBL/GenBank/DDBJ databases">
        <authorList>
            <person name="Gilroy R."/>
        </authorList>
    </citation>
    <scope>NUCLEOTIDE SEQUENCE</scope>
    <source>
        <strain evidence="9">1068</strain>
    </source>
</reference>
<name>A0A9D2JSQ3_9FIRM</name>
<evidence type="ECO:0000313" key="9">
    <source>
        <dbReference type="EMBL" id="HIZ64509.1"/>
    </source>
</evidence>
<dbReference type="PANTHER" id="PTHR23514:SF3">
    <property type="entry name" value="BYPASS OF STOP CODON PROTEIN 6"/>
    <property type="match status" value="1"/>
</dbReference>
<feature type="transmembrane region" description="Helical" evidence="7">
    <location>
        <begin position="71"/>
        <end position="93"/>
    </location>
</feature>
<comment type="caution">
    <text evidence="9">The sequence shown here is derived from an EMBL/GenBank/DDBJ whole genome shotgun (WGS) entry which is preliminary data.</text>
</comment>
<feature type="transmembrane region" description="Helical" evidence="7">
    <location>
        <begin position="276"/>
        <end position="293"/>
    </location>
</feature>
<dbReference type="GO" id="GO:0022857">
    <property type="term" value="F:transmembrane transporter activity"/>
    <property type="evidence" value="ECO:0007669"/>
    <property type="project" value="InterPro"/>
</dbReference>
<proteinExistence type="inferred from homology"/>
<feature type="transmembrane region" description="Helical" evidence="7">
    <location>
        <begin position="359"/>
        <end position="378"/>
    </location>
</feature>
<comment type="similarity">
    <text evidence="2">Belongs to the major facilitator superfamily.</text>
</comment>
<feature type="transmembrane region" description="Helical" evidence="7">
    <location>
        <begin position="40"/>
        <end position="59"/>
    </location>
</feature>
<keyword evidence="3" id="KW-0813">Transport</keyword>
<evidence type="ECO:0000256" key="7">
    <source>
        <dbReference type="SAM" id="Phobius"/>
    </source>
</evidence>
<feature type="transmembrane region" description="Helical" evidence="7">
    <location>
        <begin position="299"/>
        <end position="318"/>
    </location>
</feature>
<feature type="transmembrane region" description="Helical" evidence="7">
    <location>
        <begin position="330"/>
        <end position="353"/>
    </location>
</feature>
<evidence type="ECO:0000256" key="1">
    <source>
        <dbReference type="ARBA" id="ARBA00004651"/>
    </source>
</evidence>
<keyword evidence="5 7" id="KW-1133">Transmembrane helix</keyword>
<evidence type="ECO:0000256" key="5">
    <source>
        <dbReference type="ARBA" id="ARBA00022989"/>
    </source>
</evidence>
<dbReference type="InterPro" id="IPR051788">
    <property type="entry name" value="MFS_Transporter"/>
</dbReference>
<evidence type="ECO:0000256" key="6">
    <source>
        <dbReference type="ARBA" id="ARBA00023136"/>
    </source>
</evidence>
<comment type="subcellular location">
    <subcellularLocation>
        <location evidence="1">Cell membrane</location>
        <topology evidence="1">Multi-pass membrane protein</topology>
    </subcellularLocation>
</comment>
<dbReference type="SUPFAM" id="SSF103473">
    <property type="entry name" value="MFS general substrate transporter"/>
    <property type="match status" value="1"/>
</dbReference>
<evidence type="ECO:0000256" key="3">
    <source>
        <dbReference type="ARBA" id="ARBA00022448"/>
    </source>
</evidence>
<dbReference type="AlphaFoldDB" id="A0A9D2JSQ3"/>
<dbReference type="Pfam" id="PF07690">
    <property type="entry name" value="MFS_1"/>
    <property type="match status" value="1"/>
</dbReference>
<reference evidence="9" key="1">
    <citation type="journal article" date="2021" name="PeerJ">
        <title>Extensive microbial diversity within the chicken gut microbiome revealed by metagenomics and culture.</title>
        <authorList>
            <person name="Gilroy R."/>
            <person name="Ravi A."/>
            <person name="Getino M."/>
            <person name="Pursley I."/>
            <person name="Horton D.L."/>
            <person name="Alikhan N.F."/>
            <person name="Baker D."/>
            <person name="Gharbi K."/>
            <person name="Hall N."/>
            <person name="Watson M."/>
            <person name="Adriaenssens E.M."/>
            <person name="Foster-Nyarko E."/>
            <person name="Jarju S."/>
            <person name="Secka A."/>
            <person name="Antonio M."/>
            <person name="Oren A."/>
            <person name="Chaudhuri R.R."/>
            <person name="La Ragione R."/>
            <person name="Hildebrand F."/>
            <person name="Pallen M.J."/>
        </authorList>
    </citation>
    <scope>NUCLEOTIDE SEQUENCE</scope>
    <source>
        <strain evidence="9">1068</strain>
    </source>
</reference>
<organism evidence="9 10">
    <name type="scientific">Candidatus Blautia pullicola</name>
    <dbReference type="NCBI Taxonomy" id="2838498"/>
    <lineage>
        <taxon>Bacteria</taxon>
        <taxon>Bacillati</taxon>
        <taxon>Bacillota</taxon>
        <taxon>Clostridia</taxon>
        <taxon>Lachnospirales</taxon>
        <taxon>Lachnospiraceae</taxon>
        <taxon>Blautia</taxon>
    </lineage>
</organism>
<feature type="transmembrane region" description="Helical" evidence="7">
    <location>
        <begin position="160"/>
        <end position="179"/>
    </location>
</feature>
<evidence type="ECO:0000313" key="10">
    <source>
        <dbReference type="Proteomes" id="UP000824056"/>
    </source>
</evidence>
<feature type="transmembrane region" description="Helical" evidence="7">
    <location>
        <begin position="99"/>
        <end position="121"/>
    </location>
</feature>
<protein>
    <submittedName>
        <fullName evidence="9">MFS transporter</fullName>
    </submittedName>
</protein>
<dbReference type="EMBL" id="DXBG01000026">
    <property type="protein sequence ID" value="HIZ64509.1"/>
    <property type="molecule type" value="Genomic_DNA"/>
</dbReference>
<keyword evidence="6 7" id="KW-0472">Membrane</keyword>
<dbReference type="PROSITE" id="PS50850">
    <property type="entry name" value="MFS"/>
    <property type="match status" value="1"/>
</dbReference>
<sequence>MTSLLLFIIYMAFISLGLPDALLGSAWPTMHETLGASISWAGMVSMIIAAGTIVSSLASDFLTKKLGTGKVTAISVCMTAAALLGFSFSPSFWVLCLWAIPYGLGAGSVDAALNNFVALHYPARHMSWLHCMWGVGASAGPVVMGWAINGGFQWNGGYQAVGIIQVVLTAVLFFSLPMWKKKDAKRQQDIAKGEVAENYTLLTLIKHPGVKEVLICFFCYCAMETTAGMWAASYCTYGRGISSEQAAQWASLFYLGITAGRFICGFITMKINDRNMIRLGQAVAAVGIVFVLLPLGDWTLLAGLVLIGCGCAPVYPSIIHETPENFGAHLSQAIIGVQMAAAYVGSCLMPPLFGLLGEHISMMLFPYFLLVILILMVFMSERLHKRVAEEKNKNKERNKVKKLALEA</sequence>
<evidence type="ECO:0000259" key="8">
    <source>
        <dbReference type="PROSITE" id="PS50850"/>
    </source>
</evidence>
<accession>A0A9D2JSQ3</accession>
<feature type="domain" description="Major facilitator superfamily (MFS) profile" evidence="8">
    <location>
        <begin position="5"/>
        <end position="384"/>
    </location>
</feature>
<keyword evidence="4 7" id="KW-0812">Transmembrane</keyword>
<evidence type="ECO:0000256" key="4">
    <source>
        <dbReference type="ARBA" id="ARBA00022692"/>
    </source>
</evidence>
<dbReference type="PANTHER" id="PTHR23514">
    <property type="entry name" value="BYPASS OF STOP CODON PROTEIN 6"/>
    <property type="match status" value="1"/>
</dbReference>
<feature type="transmembrane region" description="Helical" evidence="7">
    <location>
        <begin position="213"/>
        <end position="234"/>
    </location>
</feature>
<dbReference type="InterPro" id="IPR020846">
    <property type="entry name" value="MFS_dom"/>
</dbReference>
<dbReference type="InterPro" id="IPR036259">
    <property type="entry name" value="MFS_trans_sf"/>
</dbReference>
<dbReference type="GO" id="GO:0005886">
    <property type="term" value="C:plasma membrane"/>
    <property type="evidence" value="ECO:0007669"/>
    <property type="project" value="UniProtKB-SubCell"/>
</dbReference>